<keyword evidence="2" id="KW-0378">Hydrolase</keyword>
<dbReference type="HOGENOM" id="CLU_275433_0_0_11"/>
<feature type="transmembrane region" description="Helical" evidence="3">
    <location>
        <begin position="902"/>
        <end position="924"/>
    </location>
</feature>
<evidence type="ECO:0000256" key="2">
    <source>
        <dbReference type="PROSITE-ProRule" id="PRU01161"/>
    </source>
</evidence>
<keyword evidence="3" id="KW-0472">Membrane</keyword>
<dbReference type="eggNOG" id="COG1752">
    <property type="taxonomic scope" value="Bacteria"/>
</dbReference>
<evidence type="ECO:0000313" key="5">
    <source>
        <dbReference type="EMBL" id="AFA75801.1"/>
    </source>
</evidence>
<dbReference type="GO" id="GO:0016042">
    <property type="term" value="P:lipid catabolic process"/>
    <property type="evidence" value="ECO:0007669"/>
    <property type="project" value="UniProtKB-UniRule"/>
</dbReference>
<feature type="transmembrane region" description="Helical" evidence="3">
    <location>
        <begin position="1065"/>
        <end position="1088"/>
    </location>
</feature>
<evidence type="ECO:0000256" key="3">
    <source>
        <dbReference type="SAM" id="Phobius"/>
    </source>
</evidence>
<keyword evidence="3" id="KW-1133">Transmembrane helix</keyword>
<organism evidence="5 6">
    <name type="scientific">Gordonia polyisoprenivorans (strain DSM 44266 / VH2)</name>
    <dbReference type="NCBI Taxonomy" id="1112204"/>
    <lineage>
        <taxon>Bacteria</taxon>
        <taxon>Bacillati</taxon>
        <taxon>Actinomycetota</taxon>
        <taxon>Actinomycetes</taxon>
        <taxon>Mycobacteriales</taxon>
        <taxon>Gordoniaceae</taxon>
        <taxon>Gordonia</taxon>
    </lineage>
</organism>
<dbReference type="InterPro" id="IPR016035">
    <property type="entry name" value="Acyl_Trfase/lysoPLipase"/>
</dbReference>
<accession>H6N136</accession>
<feature type="short sequence motif" description="GXSXG" evidence="2">
    <location>
        <begin position="61"/>
        <end position="65"/>
    </location>
</feature>
<evidence type="ECO:0000313" key="6">
    <source>
        <dbReference type="Proteomes" id="UP000009154"/>
    </source>
</evidence>
<keyword evidence="2" id="KW-0442">Lipid degradation</keyword>
<keyword evidence="1 2" id="KW-0443">Lipid metabolism</keyword>
<feature type="domain" description="PNPLA" evidence="4">
    <location>
        <begin position="3"/>
        <end position="292"/>
    </location>
</feature>
<feature type="transmembrane region" description="Helical" evidence="3">
    <location>
        <begin position="879"/>
        <end position="896"/>
    </location>
</feature>
<protein>
    <submittedName>
        <fullName evidence="5">Patatin-like phospholipase domain-containing protein</fullName>
    </submittedName>
</protein>
<evidence type="ECO:0000259" key="4">
    <source>
        <dbReference type="PROSITE" id="PS51635"/>
    </source>
</evidence>
<sequence length="1159" mass="124110">MALAMRGGVSMAVWIGGVIAELDLLRRATDDTPDTSGRAKIYRELLGEAHYKGVEFDILAGASAGGLNAVLFALAQSYGVVTDSIVRSTWENDGGLWDLLRSPSDNAAADRWSGFRAVDSVLSGDGRFLTLAVTAVNRIAAAPRLSKRQPPQALSVELAATLLPDPDKQVTTGRGGFSFTRRPGGLSSAYSTIPGLGDDESAAEVARQAMALAIRSTSSFPGAFEPATVYSIDSPEEIAPNSGGKPNMDRVFPFARAATGDDTAGSNTVSGEAPFLVIDGGVFDNIPIDRAIRAIQRAPASAPTERVLMYLDPQPPAQPEPIPVPATDNAQRRVLAKQTAQLSRWLNVIRSGMSMKSRQESAEDEITYIREHNDSVLALRGRTEELAAWLGIAKGPLPSIPVSRYIQSRIGSDAQHYSEILTAPHTMLFTPPFPAEPRTPIEPLISLRIKDALAQAYTRVTPGSTAAGSDSQAQSVMIRGDVTAAIDATQFLIAWARALEGAGKDAASALKPSLYRCGAVLLQARHLTVDTELASVAAAPKRWTDALVDGIAAQGRLTISTEVNCALKQGNSVDDAAFYSALSPSTTASGIGFTSGADSSALLTTLWGHLDEHLAALVTNSAEADEEFWNESLYRALAQNLPENSSYTSYNIVRLIAASGGPDTQSVIRYHQITGDEPPATADSDYLKALRADAVATQLEAWLKHDTAIDAIDPQQLSEWMTKIDGLQRAEDKLCGTPLARFAGFLDWRWRASDWRWGRVNAASGIVDLLLPDDPRADAEQKTRQDARRQDYKERLQNDIVAEDPDAQAIPARGLGAITDLPSSYRVGLVSRASGLVIRALQPASIFPSPVKKSIVIIGVALLRVIPVLLGLIVDPLRLLIALAATLLTSFLLPGDSETGPALWYTVSFLTVIIGGLLVLRSLAADSKWRNMNRRLEQAVTGGPHESWLDALHFAEEKTRRWRQSTAAAGVGCIAAAVLTGVFTHQGVLTRYQIEPLLIVWVLVVAGAITLTVRCTKVPPALAYNPPVVEGLGRRLRRRVPLVVAVVFIVAIVVTAFWGDATPPSAPIYTAVLAAVCSAVLVACSLWGWTSAAQVYTYAAPAAVLSGAVAAVFDVWLIPDSALPLTVLVPVIVWWLYLAVFLGNVKPRTSEEMGLRPTD</sequence>
<feature type="active site" description="Proton acceptor" evidence="2">
    <location>
        <position position="279"/>
    </location>
</feature>
<evidence type="ECO:0000256" key="1">
    <source>
        <dbReference type="ARBA" id="ARBA00023098"/>
    </source>
</evidence>
<feature type="transmembrane region" description="Helical" evidence="3">
    <location>
        <begin position="967"/>
        <end position="988"/>
    </location>
</feature>
<comment type="caution">
    <text evidence="2">Lacks conserved residue(s) required for the propagation of feature annotation.</text>
</comment>
<dbReference type="InterPro" id="IPR002641">
    <property type="entry name" value="PNPLA_dom"/>
</dbReference>
<dbReference type="KEGG" id="gpo:GPOL_c48050"/>
<dbReference type="AlphaFoldDB" id="H6N136"/>
<dbReference type="SUPFAM" id="SSF52151">
    <property type="entry name" value="FabD/lysophospholipase-like"/>
    <property type="match status" value="1"/>
</dbReference>
<dbReference type="Gene3D" id="3.40.1090.10">
    <property type="entry name" value="Cytosolic phospholipase A2 catalytic domain"/>
    <property type="match status" value="1"/>
</dbReference>
<feature type="transmembrane region" description="Helical" evidence="3">
    <location>
        <begin position="994"/>
        <end position="1013"/>
    </location>
</feature>
<feature type="active site" description="Nucleophile" evidence="2">
    <location>
        <position position="63"/>
    </location>
</feature>
<feature type="transmembrane region" description="Helical" evidence="3">
    <location>
        <begin position="855"/>
        <end position="874"/>
    </location>
</feature>
<feature type="transmembrane region" description="Helical" evidence="3">
    <location>
        <begin position="1095"/>
        <end position="1116"/>
    </location>
</feature>
<dbReference type="Proteomes" id="UP000009154">
    <property type="component" value="Chromosome"/>
</dbReference>
<dbReference type="EMBL" id="CP003119">
    <property type="protein sequence ID" value="AFA75801.1"/>
    <property type="molecule type" value="Genomic_DNA"/>
</dbReference>
<dbReference type="STRING" id="1112204.GPOL_c48050"/>
<feature type="short sequence motif" description="DGA/G" evidence="2">
    <location>
        <begin position="279"/>
        <end position="281"/>
    </location>
</feature>
<dbReference type="Pfam" id="PF01734">
    <property type="entry name" value="Patatin"/>
    <property type="match status" value="1"/>
</dbReference>
<feature type="transmembrane region" description="Helical" evidence="3">
    <location>
        <begin position="1122"/>
        <end position="1143"/>
    </location>
</feature>
<proteinExistence type="predicted"/>
<dbReference type="PROSITE" id="PS51635">
    <property type="entry name" value="PNPLA"/>
    <property type="match status" value="1"/>
</dbReference>
<feature type="transmembrane region" description="Helical" evidence="3">
    <location>
        <begin position="1040"/>
        <end position="1059"/>
    </location>
</feature>
<dbReference type="Pfam" id="PF11856">
    <property type="entry name" value="DUF3376"/>
    <property type="match status" value="1"/>
</dbReference>
<dbReference type="InterPro" id="IPR024282">
    <property type="entry name" value="DUF3376"/>
</dbReference>
<reference evidence="5 6" key="1">
    <citation type="journal article" date="2012" name="Appl. Environ. Microbiol.">
        <title>Involvement of two latex-clearing proteins during rubber degradation and insights into the subsequent degradation pathway revealed by the genome sequence of Gordonia polyisoprenivorans strain VH2.</title>
        <authorList>
            <person name="Hiessl S."/>
            <person name="Schuldes J."/>
            <person name="Thurmer A."/>
            <person name="Halbsguth T."/>
            <person name="Broker D."/>
            <person name="Angelov A."/>
            <person name="Liebl W."/>
            <person name="Daniel R."/>
            <person name="Steinbuchel A."/>
        </authorList>
    </citation>
    <scope>NUCLEOTIDE SEQUENCE [LARGE SCALE GENOMIC DNA]</scope>
    <source>
        <strain evidence="6">DSM 44266 / VH2</strain>
    </source>
</reference>
<keyword evidence="3" id="KW-0812">Transmembrane</keyword>
<dbReference type="GO" id="GO:0016787">
    <property type="term" value="F:hydrolase activity"/>
    <property type="evidence" value="ECO:0007669"/>
    <property type="project" value="UniProtKB-UniRule"/>
</dbReference>
<gene>
    <name evidence="5" type="ordered locus">GPOL_c48050</name>
</gene>
<name>H6N136_GORPV</name>
<keyword evidence="6" id="KW-1185">Reference proteome</keyword>